<dbReference type="Proteomes" id="UP001159405">
    <property type="component" value="Unassembled WGS sequence"/>
</dbReference>
<reference evidence="2 3" key="1">
    <citation type="submission" date="2022-05" db="EMBL/GenBank/DDBJ databases">
        <authorList>
            <consortium name="Genoscope - CEA"/>
            <person name="William W."/>
        </authorList>
    </citation>
    <scope>NUCLEOTIDE SEQUENCE [LARGE SCALE GENOMIC DNA]</scope>
</reference>
<name>A0ABN8PBC4_9CNID</name>
<dbReference type="EMBL" id="CALNXK010000063">
    <property type="protein sequence ID" value="CAH3139886.1"/>
    <property type="molecule type" value="Genomic_DNA"/>
</dbReference>
<gene>
    <name evidence="2" type="ORF">PLOB_00040893</name>
</gene>
<evidence type="ECO:0000313" key="2">
    <source>
        <dbReference type="EMBL" id="CAH3139886.1"/>
    </source>
</evidence>
<protein>
    <submittedName>
        <fullName evidence="2">Uncharacterized protein</fullName>
    </submittedName>
</protein>
<keyword evidence="3" id="KW-1185">Reference proteome</keyword>
<accession>A0ABN8PBC4</accession>
<evidence type="ECO:0000313" key="3">
    <source>
        <dbReference type="Proteomes" id="UP001159405"/>
    </source>
</evidence>
<sequence length="125" mass="14093">MAPRPGSHTAVMTTASLRWSSMVNSPLAIVTGAPKKCYKDCLKKSLSVCHIDCQQWSDIAADRDAWRHTVHKAASQFEENQRDSLKDKRQKRKAQAASTTENTDLTYMCQHCMRTCPSRISLLSH</sequence>
<proteinExistence type="predicted"/>
<comment type="caution">
    <text evidence="2">The sequence shown here is derived from an EMBL/GenBank/DDBJ whole genome shotgun (WGS) entry which is preliminary data.</text>
</comment>
<feature type="non-terminal residue" evidence="2">
    <location>
        <position position="125"/>
    </location>
</feature>
<organism evidence="2 3">
    <name type="scientific">Porites lobata</name>
    <dbReference type="NCBI Taxonomy" id="104759"/>
    <lineage>
        <taxon>Eukaryota</taxon>
        <taxon>Metazoa</taxon>
        <taxon>Cnidaria</taxon>
        <taxon>Anthozoa</taxon>
        <taxon>Hexacorallia</taxon>
        <taxon>Scleractinia</taxon>
        <taxon>Fungiina</taxon>
        <taxon>Poritidae</taxon>
        <taxon>Porites</taxon>
    </lineage>
</organism>
<evidence type="ECO:0000256" key="1">
    <source>
        <dbReference type="SAM" id="MobiDB-lite"/>
    </source>
</evidence>
<feature type="region of interest" description="Disordered" evidence="1">
    <location>
        <begin position="76"/>
        <end position="100"/>
    </location>
</feature>